<organism evidence="2 3">
    <name type="scientific">Phytophthora fragariae</name>
    <dbReference type="NCBI Taxonomy" id="53985"/>
    <lineage>
        <taxon>Eukaryota</taxon>
        <taxon>Sar</taxon>
        <taxon>Stramenopiles</taxon>
        <taxon>Oomycota</taxon>
        <taxon>Peronosporomycetes</taxon>
        <taxon>Peronosporales</taxon>
        <taxon>Peronosporaceae</taxon>
        <taxon>Phytophthora</taxon>
    </lineage>
</organism>
<sequence>MRRFRIIVGAMMSLVSSLSAALAPAVSLTLRMTASQYNFGSPHTNVSCRNTLKISLPYGTSPTNNTRLPERVNESWI</sequence>
<comment type="caution">
    <text evidence="2">The sequence shown here is derived from an EMBL/GenBank/DDBJ whole genome shotgun (WGS) entry which is preliminary data.</text>
</comment>
<evidence type="ECO:0000256" key="1">
    <source>
        <dbReference type="SAM" id="SignalP"/>
    </source>
</evidence>
<evidence type="ECO:0008006" key="4">
    <source>
        <dbReference type="Google" id="ProtNLM"/>
    </source>
</evidence>
<evidence type="ECO:0000313" key="3">
    <source>
        <dbReference type="Proteomes" id="UP000486351"/>
    </source>
</evidence>
<proteinExistence type="predicted"/>
<feature type="signal peptide" evidence="1">
    <location>
        <begin position="1"/>
        <end position="20"/>
    </location>
</feature>
<feature type="chain" id="PRO_5026177915" description="Secreted protein" evidence="1">
    <location>
        <begin position="21"/>
        <end position="77"/>
    </location>
</feature>
<evidence type="ECO:0000313" key="2">
    <source>
        <dbReference type="EMBL" id="KAE9322326.1"/>
    </source>
</evidence>
<keyword evidence="1" id="KW-0732">Signal</keyword>
<dbReference type="Proteomes" id="UP000486351">
    <property type="component" value="Unassembled WGS sequence"/>
</dbReference>
<dbReference type="AlphaFoldDB" id="A0A6G0R8X8"/>
<reference evidence="2 3" key="1">
    <citation type="submission" date="2018-09" db="EMBL/GenBank/DDBJ databases">
        <title>Genomic investigation of the strawberry pathogen Phytophthora fragariae indicates pathogenicity is determined by transcriptional variation in three key races.</title>
        <authorList>
            <person name="Adams T.M."/>
            <person name="Armitage A.D."/>
            <person name="Sobczyk M.K."/>
            <person name="Bates H.J."/>
            <person name="Dunwell J.M."/>
            <person name="Nellist C.F."/>
            <person name="Harrison R.J."/>
        </authorList>
    </citation>
    <scope>NUCLEOTIDE SEQUENCE [LARGE SCALE GENOMIC DNA]</scope>
    <source>
        <strain evidence="2 3">NOV-77</strain>
    </source>
</reference>
<dbReference type="EMBL" id="QXFY01001283">
    <property type="protein sequence ID" value="KAE9322326.1"/>
    <property type="molecule type" value="Genomic_DNA"/>
</dbReference>
<accession>A0A6G0R8X8</accession>
<name>A0A6G0R8X8_9STRA</name>
<gene>
    <name evidence="2" type="ORF">PF008_g17611</name>
</gene>
<protein>
    <recommendedName>
        <fullName evidence="4">Secreted protein</fullName>
    </recommendedName>
</protein>